<dbReference type="RefSeq" id="WP_144091743.1">
    <property type="nucleotide sequence ID" value="NZ_VMHM01000006.1"/>
</dbReference>
<sequence length="1056" mass="121319">MTLSAVTGWRYPITIKSIDEYNEALLSASTGFYPISVNKFIHQGIHFEENVLNKLGVEKPREINSKVYCIADGEVIAYRCNDNYQKLDYGDRVGFFSTGFVLVRHLLEMERVEEETNSTKTEKQKQPPHRLYFYSLYMHLADKAFYEKNSKEPVPAFWQQDIYQVKDKNLQYIKGLNCRKEPDPQNNLNRLAVLQTGTKLKLNLDINREGKSHKMWYAVSSLVEGYSTIPQLEPIPYQHDKKTVDILGWVNTGDKVDDPIFEVKESGDTSLVKSKGLQVKDENDKIISMLPVGTDIKISGNTQNGSLVELIEIIGNGKPTLPLPEGKNKVLFDGLKKHVRPQKYNEVVILDKPFPIKAGDLIGHVGHIHLHDTAIIKEIDKDTEKPIDIDLLPLTRPLKETEFRPNFHLECFTCDDLPNFIAQTKAEASKIADKDKTLLAISEQAKLLVAAKKADTNVGKPYKDTKLKILSKRRNIKWLQIEITTSETEKKTLWIENNKDIMSKSEISLDEKTEAWTSHPLQFSDLSSSTSSVAIPLLLKLSDKQFQSRDNQAEDEQGKAWYRIDKLEKGVLPIKGWVAIDNQKVKKYSSWDWFDFKQIKETASLKEIYLEIEKSLARDDAALESYKPILKETLTILDKQFHPDQKKYAKIDTKSFSGLADKPHLSSALSRLLIHYESEWYSEINAEGKMPKWEALNSEMNECNKKLLDYLQTGDETKLNAYLDKIGKSTDLSEANKHKKDRETISTFPADYKDNPKEKLNDNQKKSYENLTALENDVMVWEKEKEKIKKLLWWSDVVKSQAKLNPDGKVWSIHPMAMLEIVISNDLIDVENFIAMYKLEHHKIIKASKDTSTGKDIIKEPKYDQESIEILRGVLKRVNLFFRKNTEYIPNLYYLSYMLATGHWETTYAKEFDSLVERNDGRNYDPVLASTEKLKERAKKNGNTEEGDGSKYRGRGLAQITWKPNYKKASEYLNVDFINQPDKAAELDYAVPILIWGSINGTFSGNKLPSYINENKIDYKLARYVINSQDNAQYIAQNAECFEAILRQTSNLIEAF</sequence>
<dbReference type="SUPFAM" id="SSF53955">
    <property type="entry name" value="Lysozyme-like"/>
    <property type="match status" value="1"/>
</dbReference>
<name>A0A556SQP5_9GAMM</name>
<evidence type="ECO:0008006" key="5">
    <source>
        <dbReference type="Google" id="ProtNLM"/>
    </source>
</evidence>
<evidence type="ECO:0000313" key="3">
    <source>
        <dbReference type="EMBL" id="TSK03438.1"/>
    </source>
</evidence>
<feature type="region of interest" description="Disordered" evidence="2">
    <location>
        <begin position="734"/>
        <end position="754"/>
    </location>
</feature>
<accession>A0A556SQP5</accession>
<comment type="caution">
    <text evidence="3">The sequence shown here is derived from an EMBL/GenBank/DDBJ whole genome shotgun (WGS) entry which is preliminary data.</text>
</comment>
<evidence type="ECO:0000256" key="1">
    <source>
        <dbReference type="SAM" id="Coils"/>
    </source>
</evidence>
<protein>
    <recommendedName>
        <fullName evidence="5">Glycoside hydrolase family 19 catalytic domain-containing protein</fullName>
    </recommendedName>
</protein>
<keyword evidence="1" id="KW-0175">Coiled coil</keyword>
<evidence type="ECO:0000313" key="4">
    <source>
        <dbReference type="Proteomes" id="UP000319483"/>
    </source>
</evidence>
<dbReference type="AlphaFoldDB" id="A0A556SQP5"/>
<reference evidence="3 4" key="1">
    <citation type="submission" date="2019-07" db="EMBL/GenBank/DDBJ databases">
        <title>Gilliamella genomes.</title>
        <authorList>
            <person name="Zheng H."/>
        </authorList>
    </citation>
    <scope>NUCLEOTIDE SEQUENCE [LARGE SCALE GENOMIC DNA]</scope>
    <source>
        <strain evidence="3 4">W8127</strain>
    </source>
</reference>
<feature type="coiled-coil region" evidence="1">
    <location>
        <begin position="757"/>
        <end position="791"/>
    </location>
</feature>
<dbReference type="Proteomes" id="UP000319483">
    <property type="component" value="Unassembled WGS sequence"/>
</dbReference>
<evidence type="ECO:0000256" key="2">
    <source>
        <dbReference type="SAM" id="MobiDB-lite"/>
    </source>
</evidence>
<dbReference type="InterPro" id="IPR023346">
    <property type="entry name" value="Lysozyme-like_dom_sf"/>
</dbReference>
<gene>
    <name evidence="3" type="ORF">FPQ15_05340</name>
</gene>
<proteinExistence type="predicted"/>
<organism evidence="3 4">
    <name type="scientific">Gilliamella apicola</name>
    <dbReference type="NCBI Taxonomy" id="1196095"/>
    <lineage>
        <taxon>Bacteria</taxon>
        <taxon>Pseudomonadati</taxon>
        <taxon>Pseudomonadota</taxon>
        <taxon>Gammaproteobacteria</taxon>
        <taxon>Orbales</taxon>
        <taxon>Orbaceae</taxon>
        <taxon>Gilliamella</taxon>
    </lineage>
</organism>
<dbReference type="Gene3D" id="1.10.530.10">
    <property type="match status" value="1"/>
</dbReference>
<dbReference type="EMBL" id="VMHM01000006">
    <property type="protein sequence ID" value="TSK03438.1"/>
    <property type="molecule type" value="Genomic_DNA"/>
</dbReference>